<dbReference type="RefSeq" id="WP_209989884.1">
    <property type="nucleotide sequence ID" value="NZ_JAGINO010000031.1"/>
</dbReference>
<comment type="caution">
    <text evidence="7">The sequence shown here is derived from an EMBL/GenBank/DDBJ whole genome shotgun (WGS) entry which is preliminary data.</text>
</comment>
<dbReference type="Gene3D" id="1.10.287.470">
    <property type="entry name" value="Helix hairpin bin"/>
    <property type="match status" value="1"/>
</dbReference>
<dbReference type="Pfam" id="PF25954">
    <property type="entry name" value="Beta-barrel_RND_2"/>
    <property type="match status" value="1"/>
</dbReference>
<dbReference type="Pfam" id="PF25973">
    <property type="entry name" value="BSH_CzcB"/>
    <property type="match status" value="1"/>
</dbReference>
<evidence type="ECO:0000256" key="4">
    <source>
        <dbReference type="SAM" id="Phobius"/>
    </source>
</evidence>
<dbReference type="Gene3D" id="2.40.50.100">
    <property type="match status" value="1"/>
</dbReference>
<dbReference type="PANTHER" id="PTHR30469">
    <property type="entry name" value="MULTIDRUG RESISTANCE PROTEIN MDTA"/>
    <property type="match status" value="1"/>
</dbReference>
<name>A0ABU0MTI0_9PROT</name>
<feature type="domain" description="CzcB-like barrel-sandwich hybrid" evidence="6">
    <location>
        <begin position="115"/>
        <end position="254"/>
    </location>
</feature>
<dbReference type="NCBIfam" id="TIGR01730">
    <property type="entry name" value="RND_mfp"/>
    <property type="match status" value="1"/>
</dbReference>
<keyword evidence="4" id="KW-0472">Membrane</keyword>
<feature type="compositionally biased region" description="Pro residues" evidence="3">
    <location>
        <begin position="17"/>
        <end position="27"/>
    </location>
</feature>
<evidence type="ECO:0000259" key="5">
    <source>
        <dbReference type="Pfam" id="PF25954"/>
    </source>
</evidence>
<evidence type="ECO:0000259" key="6">
    <source>
        <dbReference type="Pfam" id="PF25973"/>
    </source>
</evidence>
<keyword evidence="4" id="KW-0812">Transmembrane</keyword>
<feature type="transmembrane region" description="Helical" evidence="4">
    <location>
        <begin position="41"/>
        <end position="60"/>
    </location>
</feature>
<dbReference type="Proteomes" id="UP001244552">
    <property type="component" value="Unassembled WGS sequence"/>
</dbReference>
<dbReference type="PANTHER" id="PTHR30469:SF15">
    <property type="entry name" value="HLYD FAMILY OF SECRETION PROTEINS"/>
    <property type="match status" value="1"/>
</dbReference>
<reference evidence="7 8" key="1">
    <citation type="submission" date="2023-07" db="EMBL/GenBank/DDBJ databases">
        <title>Genomic Encyclopedia of Type Strains, Phase IV (KMG-IV): sequencing the most valuable type-strain genomes for metagenomic binning, comparative biology and taxonomic classification.</title>
        <authorList>
            <person name="Goeker M."/>
        </authorList>
    </citation>
    <scope>NUCLEOTIDE SEQUENCE [LARGE SCALE GENOMIC DNA]</scope>
    <source>
        <strain evidence="7 8">DSM 19922</strain>
    </source>
</reference>
<gene>
    <name evidence="7" type="ORF">QO018_005645</name>
</gene>
<comment type="similarity">
    <text evidence="1">Belongs to the membrane fusion protein (MFP) (TC 8.A.1) family.</text>
</comment>
<keyword evidence="2" id="KW-0175">Coiled coil</keyword>
<dbReference type="InterPro" id="IPR058647">
    <property type="entry name" value="BSH_CzcB-like"/>
</dbReference>
<evidence type="ECO:0000256" key="2">
    <source>
        <dbReference type="SAM" id="Coils"/>
    </source>
</evidence>
<dbReference type="SUPFAM" id="SSF111369">
    <property type="entry name" value="HlyD-like secretion proteins"/>
    <property type="match status" value="1"/>
</dbReference>
<dbReference type="InterPro" id="IPR058792">
    <property type="entry name" value="Beta-barrel_RND_2"/>
</dbReference>
<evidence type="ECO:0000256" key="3">
    <source>
        <dbReference type="SAM" id="MobiDB-lite"/>
    </source>
</evidence>
<evidence type="ECO:0000313" key="7">
    <source>
        <dbReference type="EMBL" id="MDQ0536747.1"/>
    </source>
</evidence>
<evidence type="ECO:0000256" key="1">
    <source>
        <dbReference type="ARBA" id="ARBA00009477"/>
    </source>
</evidence>
<feature type="region of interest" description="Disordered" evidence="3">
    <location>
        <begin position="1"/>
        <end position="35"/>
    </location>
</feature>
<feature type="compositionally biased region" description="Polar residues" evidence="3">
    <location>
        <begin position="1"/>
        <end position="10"/>
    </location>
</feature>
<dbReference type="InterPro" id="IPR006143">
    <property type="entry name" value="RND_pump_MFP"/>
</dbReference>
<sequence>MTAPQRTASPAAQPLHPQRPVPAPDPPARPRRRFPRPRRPIRLVLALLLLALLAGAALLWRGHDRTAAVPPSATTAAAPERPVELAALEVTTIVPRHLVDSVRLSGSVSPMEQSAIKAEVAARLTEVLVREGQAVRRGEVLARFETVELAARLNEKQANLEGARAQLVLAERTLAKNRTLNRSNIVSDTSLDQAESSHGFQKAQVDALAAQVELARKALRDAVVVSPIDGMVAVRSVNPGETLAVNAAMFTIVDLSRVEVEATVPAEQVARLAVGQAVRLRVEGFGEREFAGRIARINPMARSGSRAIPVYVAVDNPDGSLRGGMFASGDALVAEAEGAFAVPPAAIRHDGDGDGAGGDYVLVVADGRTVRRPVARLGLWARGDLVQVQGLAAGDRVVTGNLPGLTAGRPVTVVGG</sequence>
<protein>
    <submittedName>
        <fullName evidence="7">RND family efflux transporter MFP subunit</fullName>
    </submittedName>
</protein>
<dbReference type="Gene3D" id="2.40.30.170">
    <property type="match status" value="1"/>
</dbReference>
<accession>A0ABU0MTI0</accession>
<organism evidence="7 8">
    <name type="scientific">Azospirillum picis</name>
    <dbReference type="NCBI Taxonomy" id="488438"/>
    <lineage>
        <taxon>Bacteria</taxon>
        <taxon>Pseudomonadati</taxon>
        <taxon>Pseudomonadota</taxon>
        <taxon>Alphaproteobacteria</taxon>
        <taxon>Rhodospirillales</taxon>
        <taxon>Azospirillaceae</taxon>
        <taxon>Azospirillum</taxon>
    </lineage>
</organism>
<dbReference type="EMBL" id="JAUSVU010000031">
    <property type="protein sequence ID" value="MDQ0536747.1"/>
    <property type="molecule type" value="Genomic_DNA"/>
</dbReference>
<dbReference type="Gene3D" id="2.40.420.20">
    <property type="match status" value="1"/>
</dbReference>
<evidence type="ECO:0000313" key="8">
    <source>
        <dbReference type="Proteomes" id="UP001244552"/>
    </source>
</evidence>
<feature type="coiled-coil region" evidence="2">
    <location>
        <begin position="146"/>
        <end position="173"/>
    </location>
</feature>
<keyword evidence="4" id="KW-1133">Transmembrane helix</keyword>
<proteinExistence type="inferred from homology"/>
<keyword evidence="8" id="KW-1185">Reference proteome</keyword>
<feature type="domain" description="CusB-like beta-barrel" evidence="5">
    <location>
        <begin position="260"/>
        <end position="328"/>
    </location>
</feature>